<dbReference type="Proteomes" id="UP000471147">
    <property type="component" value="Unassembled WGS sequence"/>
</dbReference>
<feature type="transmembrane region" description="Helical" evidence="1">
    <location>
        <begin position="12"/>
        <end position="31"/>
    </location>
</feature>
<evidence type="ECO:0000313" key="3">
    <source>
        <dbReference type="Proteomes" id="UP000471147"/>
    </source>
</evidence>
<evidence type="ECO:0000313" key="2">
    <source>
        <dbReference type="EMBL" id="MVZ96330.1"/>
    </source>
</evidence>
<feature type="transmembrane region" description="Helical" evidence="1">
    <location>
        <begin position="102"/>
        <end position="124"/>
    </location>
</feature>
<dbReference type="AlphaFoldDB" id="A0A6I4LW24"/>
<keyword evidence="3" id="KW-1185">Reference proteome</keyword>
<gene>
    <name evidence="2" type="ORF">EUU23_01270</name>
</gene>
<sequence length="142" mass="16028">MMTTQTARALVIQRLIALPYLILGAWCLFAPHQVERLTITPAFQHLSATSALLIGCFGAQAVLGGIFIWFSRWERRTFAVYAAALLPFFAFNYWFVFEVPIFNRWLALDFVSNAFMLGLSLFGWHVMGRHMPPVAGGQIEDG</sequence>
<feature type="transmembrane region" description="Helical" evidence="1">
    <location>
        <begin position="78"/>
        <end position="96"/>
    </location>
</feature>
<organism evidence="2 3">
    <name type="scientific">Sphingorhabdus profundilacus</name>
    <dbReference type="NCBI Taxonomy" id="2509718"/>
    <lineage>
        <taxon>Bacteria</taxon>
        <taxon>Pseudomonadati</taxon>
        <taxon>Pseudomonadota</taxon>
        <taxon>Alphaproteobacteria</taxon>
        <taxon>Sphingomonadales</taxon>
        <taxon>Sphingomonadaceae</taxon>
        <taxon>Sphingorhabdus</taxon>
    </lineage>
</organism>
<feature type="transmembrane region" description="Helical" evidence="1">
    <location>
        <begin position="51"/>
        <end position="71"/>
    </location>
</feature>
<keyword evidence="1" id="KW-0812">Transmembrane</keyword>
<dbReference type="EMBL" id="SDWJ01000001">
    <property type="protein sequence ID" value="MVZ96330.1"/>
    <property type="molecule type" value="Genomic_DNA"/>
</dbReference>
<protein>
    <recommendedName>
        <fullName evidence="4">DoxX family protein</fullName>
    </recommendedName>
</protein>
<keyword evidence="1" id="KW-1133">Transmembrane helix</keyword>
<keyword evidence="1" id="KW-0472">Membrane</keyword>
<comment type="caution">
    <text evidence="2">The sequence shown here is derived from an EMBL/GenBank/DDBJ whole genome shotgun (WGS) entry which is preliminary data.</text>
</comment>
<evidence type="ECO:0008006" key="4">
    <source>
        <dbReference type="Google" id="ProtNLM"/>
    </source>
</evidence>
<reference evidence="2 3" key="1">
    <citation type="submission" date="2019-01" db="EMBL/GenBank/DDBJ databases">
        <title>Sphingorhabdus lacus sp.nov., isolated from an oligotrophic freshwater lake.</title>
        <authorList>
            <person name="Park M."/>
        </authorList>
    </citation>
    <scope>NUCLEOTIDE SEQUENCE [LARGE SCALE GENOMIC DNA]</scope>
    <source>
        <strain evidence="2 3">IMCC26285</strain>
    </source>
</reference>
<dbReference type="RefSeq" id="WP_160352328.1">
    <property type="nucleotide sequence ID" value="NZ_SDWJ01000001.1"/>
</dbReference>
<accession>A0A6I4LW24</accession>
<proteinExistence type="predicted"/>
<dbReference type="OrthoDB" id="7594441at2"/>
<name>A0A6I4LW24_9SPHN</name>
<evidence type="ECO:0000256" key="1">
    <source>
        <dbReference type="SAM" id="Phobius"/>
    </source>
</evidence>